<accession>A0ABC8T997</accession>
<dbReference type="AlphaFoldDB" id="A0ABC8T997"/>
<keyword evidence="3" id="KW-1185">Reference proteome</keyword>
<evidence type="ECO:0000256" key="1">
    <source>
        <dbReference type="SAM" id="MobiDB-lite"/>
    </source>
</evidence>
<comment type="caution">
    <text evidence="2">The sequence shown here is derived from an EMBL/GenBank/DDBJ whole genome shotgun (WGS) entry which is preliminary data.</text>
</comment>
<dbReference type="EMBL" id="CAUOFW020004514">
    <property type="protein sequence ID" value="CAK9165992.1"/>
    <property type="molecule type" value="Genomic_DNA"/>
</dbReference>
<name>A0ABC8T997_9AQUA</name>
<protein>
    <submittedName>
        <fullName evidence="2">Uncharacterized protein</fullName>
    </submittedName>
</protein>
<gene>
    <name evidence="2" type="ORF">ILEXP_LOCUS35200</name>
</gene>
<feature type="compositionally biased region" description="Polar residues" evidence="1">
    <location>
        <begin position="162"/>
        <end position="180"/>
    </location>
</feature>
<feature type="region of interest" description="Disordered" evidence="1">
    <location>
        <begin position="162"/>
        <end position="205"/>
    </location>
</feature>
<sequence>MLLVMFKTSHFYSCLYYDLRNFIFYCCFSDELLLQEDGSDVSCMANEFSNGMLLGQNLVPSEPFVGARRFNCISNTSSNILVQRPNGPVQPSSCGEVGGPPLALGLLGGYGQPMTKPSNFMPQFVQNSPSRFGQQPVQRFNHGRSTAVRGSEWNHVKVQASLSSFNSGGPRSPGSHSTSWGRRGNHPVSNIPPTSRGRKDYGRIA</sequence>
<organism evidence="2 3">
    <name type="scientific">Ilex paraguariensis</name>
    <name type="common">yerba mate</name>
    <dbReference type="NCBI Taxonomy" id="185542"/>
    <lineage>
        <taxon>Eukaryota</taxon>
        <taxon>Viridiplantae</taxon>
        <taxon>Streptophyta</taxon>
        <taxon>Embryophyta</taxon>
        <taxon>Tracheophyta</taxon>
        <taxon>Spermatophyta</taxon>
        <taxon>Magnoliopsida</taxon>
        <taxon>eudicotyledons</taxon>
        <taxon>Gunneridae</taxon>
        <taxon>Pentapetalae</taxon>
        <taxon>asterids</taxon>
        <taxon>campanulids</taxon>
        <taxon>Aquifoliales</taxon>
        <taxon>Aquifoliaceae</taxon>
        <taxon>Ilex</taxon>
    </lineage>
</organism>
<reference evidence="2 3" key="1">
    <citation type="submission" date="2024-02" db="EMBL/GenBank/DDBJ databases">
        <authorList>
            <person name="Vignale AGUSTIN F."/>
            <person name="Sosa J E."/>
            <person name="Modenutti C."/>
        </authorList>
    </citation>
    <scope>NUCLEOTIDE SEQUENCE [LARGE SCALE GENOMIC DNA]</scope>
</reference>
<evidence type="ECO:0000313" key="2">
    <source>
        <dbReference type="EMBL" id="CAK9165992.1"/>
    </source>
</evidence>
<evidence type="ECO:0000313" key="3">
    <source>
        <dbReference type="Proteomes" id="UP001642360"/>
    </source>
</evidence>
<proteinExistence type="predicted"/>
<dbReference type="Proteomes" id="UP001642360">
    <property type="component" value="Unassembled WGS sequence"/>
</dbReference>